<organism evidence="1 2">
    <name type="scientific">Hepatospora eriocheir</name>
    <dbReference type="NCBI Taxonomy" id="1081669"/>
    <lineage>
        <taxon>Eukaryota</taxon>
        <taxon>Fungi</taxon>
        <taxon>Fungi incertae sedis</taxon>
        <taxon>Microsporidia</taxon>
        <taxon>Hepatosporidae</taxon>
        <taxon>Hepatospora</taxon>
    </lineage>
</organism>
<evidence type="ECO:0000313" key="1">
    <source>
        <dbReference type="EMBL" id="ORD99051.1"/>
    </source>
</evidence>
<accession>A0A1X0QH15</accession>
<protein>
    <submittedName>
        <fullName evidence="1">Uncharacterized protein</fullName>
    </submittedName>
</protein>
<name>A0A1X0QH15_9MICR</name>
<sequence length="250" mass="29878">MISLLVDLMSCMFPKPYGPSYIYKPHVLFGKDHRKYERKRSPRLPFKIVYHKKNAYKKKYDCKDKEKCVCDDKKKYDWCDYDKKKYDWCGYDENCYYSSDESCDRSDYCDSDSSDWKFKFYPCDGYYCDNEPVFKDGWSIGDCSPPYYKDRCIRVVKKLCGITAKEFKKCNYVCVYIGCAEDNKNYVYKYQVNAVIIIKSEDCVEFAFPVKDLRGNNLIRHDVVSYNNGEVRQLAAYVHEHKKWKPYCYA</sequence>
<comment type="caution">
    <text evidence="1">The sequence shown here is derived from an EMBL/GenBank/DDBJ whole genome shotgun (WGS) entry which is preliminary data.</text>
</comment>
<gene>
    <name evidence="1" type="ORF">A0H76_1489</name>
</gene>
<dbReference type="AlphaFoldDB" id="A0A1X0QH15"/>
<dbReference type="EMBL" id="LTAI01000316">
    <property type="protein sequence ID" value="ORD99051.1"/>
    <property type="molecule type" value="Genomic_DNA"/>
</dbReference>
<dbReference type="VEuPathDB" id="MicrosporidiaDB:A0H76_1489"/>
<evidence type="ECO:0000313" key="2">
    <source>
        <dbReference type="Proteomes" id="UP000192501"/>
    </source>
</evidence>
<proteinExistence type="predicted"/>
<reference evidence="1 2" key="1">
    <citation type="journal article" date="2017" name="Environ. Microbiol.">
        <title>Decay of the glycolytic pathway and adaptation to intranuclear parasitism within Enterocytozoonidae microsporidia.</title>
        <authorList>
            <person name="Wiredu Boakye D."/>
            <person name="Jaroenlak P."/>
            <person name="Prachumwat A."/>
            <person name="Williams T.A."/>
            <person name="Bateman K.S."/>
            <person name="Itsathitphaisarn O."/>
            <person name="Sritunyalucksana K."/>
            <person name="Paszkiewicz K.H."/>
            <person name="Moore K.A."/>
            <person name="Stentiford G.D."/>
            <person name="Williams B.A."/>
        </authorList>
    </citation>
    <scope>NUCLEOTIDE SEQUENCE [LARGE SCALE GENOMIC DNA]</scope>
    <source>
        <strain evidence="2">canceri</strain>
    </source>
</reference>
<dbReference type="Proteomes" id="UP000192501">
    <property type="component" value="Unassembled WGS sequence"/>
</dbReference>